<reference evidence="2 3" key="2">
    <citation type="submission" date="2009-02" db="EMBL/GenBank/DDBJ databases">
        <title>Draft genome sequence of Clostridium methylpentosum (DSM 5476).</title>
        <authorList>
            <person name="Sudarsanam P."/>
            <person name="Ley R."/>
            <person name="Guruge J."/>
            <person name="Turnbaugh P.J."/>
            <person name="Mahowald M."/>
            <person name="Liep D."/>
            <person name="Gordon J."/>
        </authorList>
    </citation>
    <scope>NUCLEOTIDE SEQUENCE [LARGE SCALE GENOMIC DNA]</scope>
    <source>
        <strain evidence="2 3">DSM 5476</strain>
    </source>
</reference>
<dbReference type="EMBL" id="ACEC01000115">
    <property type="protein sequence ID" value="EEG29184.1"/>
    <property type="molecule type" value="Genomic_DNA"/>
</dbReference>
<keyword evidence="1" id="KW-0472">Membrane</keyword>
<sequence>MQIRDYILLGAILLLALLALRFAWKRRKRGGCGDCSGCSKNCSQRKQ</sequence>
<dbReference type="AlphaFoldDB" id="C0EH97"/>
<evidence type="ECO:0008006" key="4">
    <source>
        <dbReference type="Google" id="ProtNLM"/>
    </source>
</evidence>
<dbReference type="HOGENOM" id="CLU_3166509_0_0_9"/>
<reference evidence="2 3" key="1">
    <citation type="submission" date="2009-01" db="EMBL/GenBank/DDBJ databases">
        <authorList>
            <person name="Fulton L."/>
            <person name="Clifton S."/>
            <person name="Fulton B."/>
            <person name="Xu J."/>
            <person name="Minx P."/>
            <person name="Pepin K.H."/>
            <person name="Johnson M."/>
            <person name="Bhonagiri V."/>
            <person name="Nash W.E."/>
            <person name="Mardis E.R."/>
            <person name="Wilson R.K."/>
        </authorList>
    </citation>
    <scope>NUCLEOTIDE SEQUENCE [LARGE SCALE GENOMIC DNA]</scope>
    <source>
        <strain evidence="2 3">DSM 5476</strain>
    </source>
</reference>
<evidence type="ECO:0000256" key="1">
    <source>
        <dbReference type="SAM" id="Phobius"/>
    </source>
</evidence>
<keyword evidence="1" id="KW-0812">Transmembrane</keyword>
<organism evidence="2 3">
    <name type="scientific">[Clostridium] methylpentosum DSM 5476</name>
    <dbReference type="NCBI Taxonomy" id="537013"/>
    <lineage>
        <taxon>Bacteria</taxon>
        <taxon>Bacillati</taxon>
        <taxon>Bacillota</taxon>
        <taxon>Clostridia</taxon>
        <taxon>Eubacteriales</taxon>
        <taxon>Oscillospiraceae</taxon>
        <taxon>Oscillospiraceae incertae sedis</taxon>
    </lineage>
</organism>
<keyword evidence="1" id="KW-1133">Transmembrane helix</keyword>
<dbReference type="STRING" id="537013.CLOSTMETH_03297"/>
<evidence type="ECO:0000313" key="2">
    <source>
        <dbReference type="EMBL" id="EEG29184.1"/>
    </source>
</evidence>
<name>C0EH97_9FIRM</name>
<feature type="transmembrane region" description="Helical" evidence="1">
    <location>
        <begin position="6"/>
        <end position="24"/>
    </location>
</feature>
<protein>
    <recommendedName>
        <fullName evidence="4">FeoB-associated Cys-rich membrane protein</fullName>
    </recommendedName>
</protein>
<evidence type="ECO:0000313" key="3">
    <source>
        <dbReference type="Proteomes" id="UP000003340"/>
    </source>
</evidence>
<keyword evidence="3" id="KW-1185">Reference proteome</keyword>
<accession>C0EH97</accession>
<dbReference type="Pfam" id="PF12669">
    <property type="entry name" value="FeoB_associated"/>
    <property type="match status" value="1"/>
</dbReference>
<proteinExistence type="predicted"/>
<gene>
    <name evidence="2" type="ORF">CLOSTMETH_03297</name>
</gene>
<comment type="caution">
    <text evidence="2">The sequence shown here is derived from an EMBL/GenBank/DDBJ whole genome shotgun (WGS) entry which is preliminary data.</text>
</comment>
<dbReference type="Proteomes" id="UP000003340">
    <property type="component" value="Unassembled WGS sequence"/>
</dbReference>